<dbReference type="InParanoid" id="A0A4V3CT03"/>
<protein>
    <recommendedName>
        <fullName evidence="4">Metal-binding protein</fullName>
    </recommendedName>
</protein>
<evidence type="ECO:0000256" key="1">
    <source>
        <dbReference type="SAM" id="SignalP"/>
    </source>
</evidence>
<dbReference type="InterPro" id="IPR006311">
    <property type="entry name" value="TAT_signal"/>
</dbReference>
<dbReference type="PROSITE" id="PS51318">
    <property type="entry name" value="TAT"/>
    <property type="match status" value="1"/>
</dbReference>
<dbReference type="AlphaFoldDB" id="A0A4V3CT03"/>
<keyword evidence="1" id="KW-0732">Signal</keyword>
<gene>
    <name evidence="2" type="ORF">DES47_10598</name>
</gene>
<dbReference type="Pfam" id="PF04214">
    <property type="entry name" value="DUF411"/>
    <property type="match status" value="1"/>
</dbReference>
<dbReference type="InterPro" id="IPR007332">
    <property type="entry name" value="DUF411"/>
</dbReference>
<dbReference type="EMBL" id="SNXS01000005">
    <property type="protein sequence ID" value="TDP63098.1"/>
    <property type="molecule type" value="Genomic_DNA"/>
</dbReference>
<name>A0A4V3CT03_9BURK</name>
<evidence type="ECO:0000313" key="3">
    <source>
        <dbReference type="Proteomes" id="UP000295361"/>
    </source>
</evidence>
<organism evidence="2 3">
    <name type="scientific">Roseateles toxinivorans</name>
    <dbReference type="NCBI Taxonomy" id="270368"/>
    <lineage>
        <taxon>Bacteria</taxon>
        <taxon>Pseudomonadati</taxon>
        <taxon>Pseudomonadota</taxon>
        <taxon>Betaproteobacteria</taxon>
        <taxon>Burkholderiales</taxon>
        <taxon>Sphaerotilaceae</taxon>
        <taxon>Roseateles</taxon>
    </lineage>
</organism>
<dbReference type="Proteomes" id="UP000295361">
    <property type="component" value="Unassembled WGS sequence"/>
</dbReference>
<dbReference type="OrthoDB" id="14727at2"/>
<reference evidence="2 3" key="1">
    <citation type="submission" date="2019-03" db="EMBL/GenBank/DDBJ databases">
        <title>Genomic Encyclopedia of Type Strains, Phase IV (KMG-IV): sequencing the most valuable type-strain genomes for metagenomic binning, comparative biology and taxonomic classification.</title>
        <authorList>
            <person name="Goeker M."/>
        </authorList>
    </citation>
    <scope>NUCLEOTIDE SEQUENCE [LARGE SCALE GENOMIC DNA]</scope>
    <source>
        <strain evidence="2 3">DSM 16998</strain>
    </source>
</reference>
<proteinExistence type="predicted"/>
<evidence type="ECO:0008006" key="4">
    <source>
        <dbReference type="Google" id="ProtNLM"/>
    </source>
</evidence>
<feature type="chain" id="PRO_5020476430" description="Metal-binding protein" evidence="1">
    <location>
        <begin position="33"/>
        <end position="164"/>
    </location>
</feature>
<sequence length="164" mass="17549">MSNPSSDPRAGTRRRLVLTGAAAWLMATAAGAKTSPPALIPIQVWKGPACGCCQDWIRHLEAHGFQVQASDSGNTDARLRLGVELRYGSCHTALVGGYAIEGHVPAREIKRLLLERPQAIGLAVPAMPIGSPGMDGPEYGARKDPYDVLLLSKNGGTRVYQSYR</sequence>
<comment type="caution">
    <text evidence="2">The sequence shown here is derived from an EMBL/GenBank/DDBJ whole genome shotgun (WGS) entry which is preliminary data.</text>
</comment>
<evidence type="ECO:0000313" key="2">
    <source>
        <dbReference type="EMBL" id="TDP63098.1"/>
    </source>
</evidence>
<feature type="signal peptide" evidence="1">
    <location>
        <begin position="1"/>
        <end position="32"/>
    </location>
</feature>
<accession>A0A4V3CT03</accession>
<keyword evidence="3" id="KW-1185">Reference proteome</keyword>